<reference evidence="2 3" key="1">
    <citation type="journal article" date="2018" name="Int. J. Syst. Evol. Microbiol.">
        <title>Methylomusa anaerophila gen. nov., sp. nov., an anaerobic methanol-utilizing bacterium isolated from a microbial fuel cell.</title>
        <authorList>
            <person name="Amano N."/>
            <person name="Yamamuro A."/>
            <person name="Miyahara M."/>
            <person name="Kouzuma A."/>
            <person name="Abe T."/>
            <person name="Watanabe K."/>
        </authorList>
    </citation>
    <scope>NUCLEOTIDE SEQUENCE [LARGE SCALE GENOMIC DNA]</scope>
    <source>
        <strain evidence="2 3">MMFC1</strain>
    </source>
</reference>
<dbReference type="KEGG" id="mana:MAMMFC1_01816"/>
<protein>
    <submittedName>
        <fullName evidence="2">Uncharacterized protein</fullName>
    </submittedName>
</protein>
<accession>A0A348AJ97</accession>
<feature type="transmembrane region" description="Helical" evidence="1">
    <location>
        <begin position="20"/>
        <end position="42"/>
    </location>
</feature>
<dbReference type="AlphaFoldDB" id="A0A348AJ97"/>
<evidence type="ECO:0000256" key="1">
    <source>
        <dbReference type="SAM" id="Phobius"/>
    </source>
</evidence>
<dbReference type="Proteomes" id="UP000276437">
    <property type="component" value="Chromosome"/>
</dbReference>
<keyword evidence="3" id="KW-1185">Reference proteome</keyword>
<keyword evidence="1" id="KW-0472">Membrane</keyword>
<gene>
    <name evidence="2" type="ORF">MAMMFC1_01816</name>
</gene>
<keyword evidence="1" id="KW-0812">Transmembrane</keyword>
<organism evidence="2 3">
    <name type="scientific">Methylomusa anaerophila</name>
    <dbReference type="NCBI Taxonomy" id="1930071"/>
    <lineage>
        <taxon>Bacteria</taxon>
        <taxon>Bacillati</taxon>
        <taxon>Bacillota</taxon>
        <taxon>Negativicutes</taxon>
        <taxon>Selenomonadales</taxon>
        <taxon>Sporomusaceae</taxon>
        <taxon>Methylomusa</taxon>
    </lineage>
</organism>
<evidence type="ECO:0000313" key="3">
    <source>
        <dbReference type="Proteomes" id="UP000276437"/>
    </source>
</evidence>
<keyword evidence="1" id="KW-1133">Transmembrane helix</keyword>
<proteinExistence type="predicted"/>
<evidence type="ECO:0000313" key="2">
    <source>
        <dbReference type="EMBL" id="BBB91145.1"/>
    </source>
</evidence>
<dbReference type="EMBL" id="AP018449">
    <property type="protein sequence ID" value="BBB91145.1"/>
    <property type="molecule type" value="Genomic_DNA"/>
</dbReference>
<sequence length="163" mass="18545">MSNINHKISGGVILIIYQKISIIIILLLLLSVVTAFAAPAGIKTPPTPANNPKTLPAPEALIEFRVDRAGFDGNIAYAEGVFYNSGEVKIKRIKSITVKLWGRNSNQEDMLVAVETFRDIPVNLSPGEFLPQGLFFRKIYERRHYPRWWSEETDWEFELERSL</sequence>
<name>A0A348AJ97_9FIRM</name>